<dbReference type="FunFam" id="3.40.50.300:FF:000054">
    <property type="entry name" value="ABC multidrug transporter atrF"/>
    <property type="match status" value="1"/>
</dbReference>
<evidence type="ECO:0000313" key="12">
    <source>
        <dbReference type="EMBL" id="TFL05203.1"/>
    </source>
</evidence>
<evidence type="ECO:0000256" key="8">
    <source>
        <dbReference type="ARBA" id="ARBA00023136"/>
    </source>
</evidence>
<keyword evidence="8 10" id="KW-0472">Membrane</keyword>
<dbReference type="GO" id="GO:0016020">
    <property type="term" value="C:membrane"/>
    <property type="evidence" value="ECO:0007669"/>
    <property type="project" value="UniProtKB-SubCell"/>
</dbReference>
<feature type="transmembrane region" description="Helical" evidence="10">
    <location>
        <begin position="1235"/>
        <end position="1260"/>
    </location>
</feature>
<dbReference type="InterPro" id="IPR010929">
    <property type="entry name" value="PDR_CDR_ABC"/>
</dbReference>
<dbReference type="InterPro" id="IPR017871">
    <property type="entry name" value="ABC_transporter-like_CS"/>
</dbReference>
<feature type="transmembrane region" description="Helical" evidence="10">
    <location>
        <begin position="1428"/>
        <end position="1449"/>
    </location>
</feature>
<dbReference type="Pfam" id="PF14510">
    <property type="entry name" value="ABC_trans_N"/>
    <property type="match status" value="1"/>
</dbReference>
<proteinExistence type="inferred from homology"/>
<dbReference type="InterPro" id="IPR003593">
    <property type="entry name" value="AAA+_ATPase"/>
</dbReference>
<dbReference type="SUPFAM" id="SSF52540">
    <property type="entry name" value="P-loop containing nucleoside triphosphate hydrolases"/>
    <property type="match status" value="2"/>
</dbReference>
<dbReference type="Pfam" id="PF19055">
    <property type="entry name" value="ABC2_membrane_7"/>
    <property type="match status" value="1"/>
</dbReference>
<feature type="compositionally biased region" description="Basic and acidic residues" evidence="9">
    <location>
        <begin position="1486"/>
        <end position="1497"/>
    </location>
</feature>
<evidence type="ECO:0000256" key="1">
    <source>
        <dbReference type="ARBA" id="ARBA00004141"/>
    </source>
</evidence>
<dbReference type="PROSITE" id="PS00211">
    <property type="entry name" value="ABC_TRANSPORTER_1"/>
    <property type="match status" value="1"/>
</dbReference>
<evidence type="ECO:0000256" key="6">
    <source>
        <dbReference type="ARBA" id="ARBA00022840"/>
    </source>
</evidence>
<dbReference type="Pfam" id="PF01061">
    <property type="entry name" value="ABC2_membrane"/>
    <property type="match status" value="2"/>
</dbReference>
<dbReference type="GO" id="GO:0140359">
    <property type="term" value="F:ABC-type transporter activity"/>
    <property type="evidence" value="ECO:0007669"/>
    <property type="project" value="InterPro"/>
</dbReference>
<sequence>MAKSSRGHSTSSTSDTVGGHNDQRLELSSQEQQNIEQLARTLSTTAHGNASNPFIGSDDPRLVPDSGKFDHKAWIRSVLDLQSRDPERFPTRKAGISFKNLGAFGFGTSTDYQRTVSSVMLEVGTLVRRVLGMERKRKIQILRDFDGFVRSGEMLIVLGRPGSGCTTFLKTLAGETHGFFLEPETNIHYQGIPREVMTKHFRGEVIYQAEVDHHFAQLSVGDTLSFAARARAPRNRLEGVTREQWANHMRDVTMAVLGLSHTVNTRVGDQFVRGVSGGERKRVSIAEMILSGAPVQCWDNSTRGLDSANALEFVRTLRNGAEASGSTAIVAIYQAPQAAYDIFDKVVLLYEGRQIYFGRTTEAKEFFLELGYDCPPRQTTADFLTSLTNPTERIIRPGWENRVPRTPDEFAAVWKASVARRTLLGEIEQYDQQYPIGGPNLEAFKLSRQAQQANRVSADSPYILSVPMQIRLCMTRGFQRLKNDASIALVTVIGSSVITLILATLFINRPNNTGSFYTRGSLLFFSILMNAFSSSLEILTLYIQRPVVEKQSGQYAFYHAYAEALASMVVDLPTKVVTSLVTNLILYFTTNLRREAGAFFLFMLFSFMCTLVMSMIFRTLGAATKTIHQAMPFSAVMILALVTYTGFTVPTGDMRPWFRWIAYLNPISYAFEAVMVNEFDGRDFPCSQFIPPYPDATGTTRMCAVKGAVAGQEVVSGTEYVNLTYGYYRSHVWRNFGILVAFMFFFLGTYLFAVEFISAAKSKGEVLVYRRGHLPPSTKRDDEEGVGKGEKENVRTMGDIEAEKAQNRATARSATHTQKDIFMWRDVCYDIKIKKEDRRLLDHVDGWVMPGTLTALMGVSGAGKTTLLDVLASRVTMGVVSGDMLVNGRQRDMSFQRQTGYVQQQDLHLETSTVREALIFSALLRQPPDTPKEEKLAYVDEVIELLDMQEYAEAVVGVLGEGLNVEQRKRLTIAVELAAKPQLLLFLDEPTSGLDSQTAWSVCSLMRKLANSGQAILCTIHQPSAILFQEFDRLLFLAPGGKTVYFGEIGTNSTTLTHYFEKNGAHPCPPDANPAEWMLEVIGSVRGIPAVHDWAVVWNQSPERQAIRHELAKMQRQLSSKLDGVDGARATSSFAAPFSQQLWLVYKRVNEQYWRTPSYIWSKLFLSTFTALFVGFSFYHTANSLQGLQSQMLSLFMLMTVFGNMVSMIMPHFVTQRMLYEARERPSKTYSWKAFILANIVVELPWQAFMAALAFISFYYPVGLYRNAQWLNETNERAGLFFLIILLFYLFSSTFAHMIIAGIETSQEGGNLANMLFSLCLIFSGVLVMPTGFWVFMYRVSPFTYIISSLLSVGIAHAPVECTSAELTVFDPPADSTCAAYLEPYMSLAGGKLLNEDATSGCQYCTLDNTDTFLTSFKADYSERWRNVGIICVYLVFNIAAAVFLYWLARVPRGEKKMEVAAMPSGDATPEEFEHDAPKQATVSEKPVDPTNIRDDAAMSTSHPKADHALSSVAYPVVNAPVASASVKPVA</sequence>
<dbReference type="InterPro" id="IPR043926">
    <property type="entry name" value="ABCG_dom"/>
</dbReference>
<dbReference type="Pfam" id="PF00005">
    <property type="entry name" value="ABC_tran"/>
    <property type="match status" value="2"/>
</dbReference>
<keyword evidence="3" id="KW-0813">Transport</keyword>
<name>A0A5C3QT81_9AGAR</name>
<dbReference type="STRING" id="1884261.A0A5C3QT81"/>
<dbReference type="CDD" id="cd03232">
    <property type="entry name" value="ABCG_PDR_domain2"/>
    <property type="match status" value="1"/>
</dbReference>
<feature type="transmembrane region" description="Helical" evidence="10">
    <location>
        <begin position="596"/>
        <end position="617"/>
    </location>
</feature>
<dbReference type="GO" id="GO:0016887">
    <property type="term" value="F:ATP hydrolysis activity"/>
    <property type="evidence" value="ECO:0007669"/>
    <property type="project" value="InterPro"/>
</dbReference>
<evidence type="ECO:0000256" key="4">
    <source>
        <dbReference type="ARBA" id="ARBA00022692"/>
    </source>
</evidence>
<feature type="region of interest" description="Disordered" evidence="9">
    <location>
        <begin position="1"/>
        <end position="33"/>
    </location>
</feature>
<feature type="domain" description="ABC transporter" evidence="11">
    <location>
        <begin position="121"/>
        <end position="376"/>
    </location>
</feature>
<feature type="region of interest" description="Disordered" evidence="9">
    <location>
        <begin position="1465"/>
        <end position="1505"/>
    </location>
</feature>
<dbReference type="GO" id="GO:0005524">
    <property type="term" value="F:ATP binding"/>
    <property type="evidence" value="ECO:0007669"/>
    <property type="project" value="UniProtKB-KW"/>
</dbReference>
<feature type="transmembrane region" description="Helical" evidence="10">
    <location>
        <begin position="485"/>
        <end position="507"/>
    </location>
</feature>
<feature type="domain" description="ABC transporter" evidence="11">
    <location>
        <begin position="822"/>
        <end position="1064"/>
    </location>
</feature>
<keyword evidence="6" id="KW-0067">ATP-binding</keyword>
<evidence type="ECO:0000313" key="13">
    <source>
        <dbReference type="Proteomes" id="UP000305067"/>
    </source>
</evidence>
<feature type="compositionally biased region" description="Low complexity" evidence="9">
    <location>
        <begin position="7"/>
        <end position="16"/>
    </location>
</feature>
<evidence type="ECO:0000259" key="11">
    <source>
        <dbReference type="PROSITE" id="PS50893"/>
    </source>
</evidence>
<reference evidence="12 13" key="1">
    <citation type="journal article" date="2019" name="Nat. Ecol. Evol.">
        <title>Megaphylogeny resolves global patterns of mushroom evolution.</title>
        <authorList>
            <person name="Varga T."/>
            <person name="Krizsan K."/>
            <person name="Foldi C."/>
            <person name="Dima B."/>
            <person name="Sanchez-Garcia M."/>
            <person name="Sanchez-Ramirez S."/>
            <person name="Szollosi G.J."/>
            <person name="Szarkandi J.G."/>
            <person name="Papp V."/>
            <person name="Albert L."/>
            <person name="Andreopoulos W."/>
            <person name="Angelini C."/>
            <person name="Antonin V."/>
            <person name="Barry K.W."/>
            <person name="Bougher N.L."/>
            <person name="Buchanan P."/>
            <person name="Buyck B."/>
            <person name="Bense V."/>
            <person name="Catcheside P."/>
            <person name="Chovatia M."/>
            <person name="Cooper J."/>
            <person name="Damon W."/>
            <person name="Desjardin D."/>
            <person name="Finy P."/>
            <person name="Geml J."/>
            <person name="Haridas S."/>
            <person name="Hughes K."/>
            <person name="Justo A."/>
            <person name="Karasinski D."/>
            <person name="Kautmanova I."/>
            <person name="Kiss B."/>
            <person name="Kocsube S."/>
            <person name="Kotiranta H."/>
            <person name="LaButti K.M."/>
            <person name="Lechner B.E."/>
            <person name="Liimatainen K."/>
            <person name="Lipzen A."/>
            <person name="Lukacs Z."/>
            <person name="Mihaltcheva S."/>
            <person name="Morgado L.N."/>
            <person name="Niskanen T."/>
            <person name="Noordeloos M.E."/>
            <person name="Ohm R.A."/>
            <person name="Ortiz-Santana B."/>
            <person name="Ovrebo C."/>
            <person name="Racz N."/>
            <person name="Riley R."/>
            <person name="Savchenko A."/>
            <person name="Shiryaev A."/>
            <person name="Soop K."/>
            <person name="Spirin V."/>
            <person name="Szebenyi C."/>
            <person name="Tomsovsky M."/>
            <person name="Tulloss R.E."/>
            <person name="Uehling J."/>
            <person name="Grigoriev I.V."/>
            <person name="Vagvolgyi C."/>
            <person name="Papp T."/>
            <person name="Martin F.M."/>
            <person name="Miettinen O."/>
            <person name="Hibbett D.S."/>
            <person name="Nagy L.G."/>
        </authorList>
    </citation>
    <scope>NUCLEOTIDE SEQUENCE [LARGE SCALE GENOMIC DNA]</scope>
    <source>
        <strain evidence="12 13">CBS 309.79</strain>
    </source>
</reference>
<feature type="transmembrane region" description="Helical" evidence="10">
    <location>
        <begin position="629"/>
        <end position="647"/>
    </location>
</feature>
<dbReference type="InterPro" id="IPR034001">
    <property type="entry name" value="ABCG_PDR_1"/>
</dbReference>
<dbReference type="InterPro" id="IPR029481">
    <property type="entry name" value="ABC_trans_N"/>
</dbReference>
<dbReference type="InterPro" id="IPR034003">
    <property type="entry name" value="ABCG_PDR_2"/>
</dbReference>
<dbReference type="CDD" id="cd03233">
    <property type="entry name" value="ABCG_PDR_domain1"/>
    <property type="match status" value="1"/>
</dbReference>
<comment type="subcellular location">
    <subcellularLocation>
        <location evidence="1">Membrane</location>
        <topology evidence="1">Multi-pass membrane protein</topology>
    </subcellularLocation>
</comment>
<dbReference type="PROSITE" id="PS50893">
    <property type="entry name" value="ABC_TRANSPORTER_2"/>
    <property type="match status" value="2"/>
</dbReference>
<evidence type="ECO:0000256" key="5">
    <source>
        <dbReference type="ARBA" id="ARBA00022741"/>
    </source>
</evidence>
<dbReference type="Gene3D" id="3.40.50.300">
    <property type="entry name" value="P-loop containing nucleotide triphosphate hydrolases"/>
    <property type="match status" value="2"/>
</dbReference>
<dbReference type="FunFam" id="3.40.50.300:FF:000881">
    <property type="entry name" value="ABC multidrug transporter A-1"/>
    <property type="match status" value="1"/>
</dbReference>
<dbReference type="InterPro" id="IPR027417">
    <property type="entry name" value="P-loop_NTPase"/>
</dbReference>
<comment type="similarity">
    <text evidence="2">Belongs to the ABC transporter superfamily. ABCG family. PDR (TC 3.A.1.205) subfamily.</text>
</comment>
<protein>
    <submittedName>
        <fullName evidence="12">Pleiotropic drug resistance protein PDR</fullName>
    </submittedName>
</protein>
<evidence type="ECO:0000256" key="3">
    <source>
        <dbReference type="ARBA" id="ARBA00022448"/>
    </source>
</evidence>
<accession>A0A5C3QT81</accession>
<evidence type="ECO:0000256" key="2">
    <source>
        <dbReference type="ARBA" id="ARBA00006012"/>
    </source>
</evidence>
<dbReference type="PANTHER" id="PTHR19241">
    <property type="entry name" value="ATP-BINDING CASSETTE TRANSPORTER"/>
    <property type="match status" value="1"/>
</dbReference>
<feature type="transmembrane region" description="Helical" evidence="10">
    <location>
        <begin position="522"/>
        <end position="543"/>
    </location>
</feature>
<feature type="transmembrane region" description="Helical" evidence="10">
    <location>
        <begin position="1280"/>
        <end position="1303"/>
    </location>
</feature>
<feature type="transmembrane region" description="Helical" evidence="10">
    <location>
        <begin position="555"/>
        <end position="576"/>
    </location>
</feature>
<dbReference type="Proteomes" id="UP000305067">
    <property type="component" value="Unassembled WGS sequence"/>
</dbReference>
<dbReference type="InterPro" id="IPR003439">
    <property type="entry name" value="ABC_transporter-like_ATP-bd"/>
</dbReference>
<keyword evidence="13" id="KW-1185">Reference proteome</keyword>
<evidence type="ECO:0000256" key="10">
    <source>
        <dbReference type="SAM" id="Phobius"/>
    </source>
</evidence>
<keyword evidence="5" id="KW-0547">Nucleotide-binding</keyword>
<dbReference type="OrthoDB" id="245989at2759"/>
<feature type="transmembrane region" description="Helical" evidence="10">
    <location>
        <begin position="1315"/>
        <end position="1336"/>
    </location>
</feature>
<dbReference type="Pfam" id="PF06422">
    <property type="entry name" value="PDR_CDR"/>
    <property type="match status" value="2"/>
</dbReference>
<dbReference type="EMBL" id="ML178817">
    <property type="protein sequence ID" value="TFL05203.1"/>
    <property type="molecule type" value="Genomic_DNA"/>
</dbReference>
<keyword evidence="4 10" id="KW-0812">Transmembrane</keyword>
<organism evidence="12 13">
    <name type="scientific">Pterulicium gracile</name>
    <dbReference type="NCBI Taxonomy" id="1884261"/>
    <lineage>
        <taxon>Eukaryota</taxon>
        <taxon>Fungi</taxon>
        <taxon>Dikarya</taxon>
        <taxon>Basidiomycota</taxon>
        <taxon>Agaricomycotina</taxon>
        <taxon>Agaricomycetes</taxon>
        <taxon>Agaricomycetidae</taxon>
        <taxon>Agaricales</taxon>
        <taxon>Pleurotineae</taxon>
        <taxon>Pterulaceae</taxon>
        <taxon>Pterulicium</taxon>
    </lineage>
</organism>
<feature type="transmembrane region" description="Helical" evidence="10">
    <location>
        <begin position="1192"/>
        <end position="1214"/>
    </location>
</feature>
<feature type="transmembrane region" description="Helical" evidence="10">
    <location>
        <begin position="732"/>
        <end position="753"/>
    </location>
</feature>
<feature type="transmembrane region" description="Helical" evidence="10">
    <location>
        <begin position="1160"/>
        <end position="1180"/>
    </location>
</feature>
<evidence type="ECO:0000256" key="9">
    <source>
        <dbReference type="SAM" id="MobiDB-lite"/>
    </source>
</evidence>
<dbReference type="SMART" id="SM00382">
    <property type="entry name" value="AAA"/>
    <property type="match status" value="2"/>
</dbReference>
<evidence type="ECO:0000256" key="7">
    <source>
        <dbReference type="ARBA" id="ARBA00022989"/>
    </source>
</evidence>
<dbReference type="InterPro" id="IPR013525">
    <property type="entry name" value="ABC2_TM"/>
</dbReference>
<gene>
    <name evidence="12" type="ORF">BDV98DRAFT_288240</name>
</gene>
<keyword evidence="7 10" id="KW-1133">Transmembrane helix</keyword>